<dbReference type="Proteomes" id="UP000828390">
    <property type="component" value="Unassembled WGS sequence"/>
</dbReference>
<dbReference type="EMBL" id="JAIWYP010000007">
    <property type="protein sequence ID" value="KAH3800975.1"/>
    <property type="molecule type" value="Genomic_DNA"/>
</dbReference>
<evidence type="ECO:0000313" key="2">
    <source>
        <dbReference type="Proteomes" id="UP000828390"/>
    </source>
</evidence>
<accession>A0A9D4J754</accession>
<organism evidence="1 2">
    <name type="scientific">Dreissena polymorpha</name>
    <name type="common">Zebra mussel</name>
    <name type="synonym">Mytilus polymorpha</name>
    <dbReference type="NCBI Taxonomy" id="45954"/>
    <lineage>
        <taxon>Eukaryota</taxon>
        <taxon>Metazoa</taxon>
        <taxon>Spiralia</taxon>
        <taxon>Lophotrochozoa</taxon>
        <taxon>Mollusca</taxon>
        <taxon>Bivalvia</taxon>
        <taxon>Autobranchia</taxon>
        <taxon>Heteroconchia</taxon>
        <taxon>Euheterodonta</taxon>
        <taxon>Imparidentia</taxon>
        <taxon>Neoheterodontei</taxon>
        <taxon>Myida</taxon>
        <taxon>Dreissenoidea</taxon>
        <taxon>Dreissenidae</taxon>
        <taxon>Dreissena</taxon>
    </lineage>
</organism>
<reference evidence="1" key="1">
    <citation type="journal article" date="2019" name="bioRxiv">
        <title>The Genome of the Zebra Mussel, Dreissena polymorpha: A Resource for Invasive Species Research.</title>
        <authorList>
            <person name="McCartney M.A."/>
            <person name="Auch B."/>
            <person name="Kono T."/>
            <person name="Mallez S."/>
            <person name="Zhang Y."/>
            <person name="Obille A."/>
            <person name="Becker A."/>
            <person name="Abrahante J.E."/>
            <person name="Garbe J."/>
            <person name="Badalamenti J.P."/>
            <person name="Herman A."/>
            <person name="Mangelson H."/>
            <person name="Liachko I."/>
            <person name="Sullivan S."/>
            <person name="Sone E.D."/>
            <person name="Koren S."/>
            <person name="Silverstein K.A.T."/>
            <person name="Beckman K.B."/>
            <person name="Gohl D.M."/>
        </authorList>
    </citation>
    <scope>NUCLEOTIDE SEQUENCE</scope>
    <source>
        <strain evidence="1">Duluth1</strain>
        <tissue evidence="1">Whole animal</tissue>
    </source>
</reference>
<sequence>MTDLFGILELKLITDCAGAAIPIVRCGSTDAPTFLCHLIRKVCSSNGILCQVVIITFTTLLYDMV</sequence>
<reference evidence="1" key="2">
    <citation type="submission" date="2020-11" db="EMBL/GenBank/DDBJ databases">
        <authorList>
            <person name="McCartney M.A."/>
            <person name="Auch B."/>
            <person name="Kono T."/>
            <person name="Mallez S."/>
            <person name="Becker A."/>
            <person name="Gohl D.M."/>
            <person name="Silverstein K.A.T."/>
            <person name="Koren S."/>
            <person name="Bechman K.B."/>
            <person name="Herman A."/>
            <person name="Abrahante J.E."/>
            <person name="Garbe J."/>
        </authorList>
    </citation>
    <scope>NUCLEOTIDE SEQUENCE</scope>
    <source>
        <strain evidence="1">Duluth1</strain>
        <tissue evidence="1">Whole animal</tissue>
    </source>
</reference>
<dbReference type="AlphaFoldDB" id="A0A9D4J754"/>
<evidence type="ECO:0000313" key="1">
    <source>
        <dbReference type="EMBL" id="KAH3800975.1"/>
    </source>
</evidence>
<protein>
    <submittedName>
        <fullName evidence="1">Uncharacterized protein</fullName>
    </submittedName>
</protein>
<gene>
    <name evidence="1" type="ORF">DPMN_154619</name>
</gene>
<comment type="caution">
    <text evidence="1">The sequence shown here is derived from an EMBL/GenBank/DDBJ whole genome shotgun (WGS) entry which is preliminary data.</text>
</comment>
<keyword evidence="2" id="KW-1185">Reference proteome</keyword>
<name>A0A9D4J754_DREPO</name>
<proteinExistence type="predicted"/>